<name>A0A1H4LS55_9BACT</name>
<reference evidence="3 4" key="1">
    <citation type="submission" date="2016-10" db="EMBL/GenBank/DDBJ databases">
        <authorList>
            <person name="de Groot N.N."/>
        </authorList>
    </citation>
    <scope>NUCLEOTIDE SEQUENCE [LARGE SCALE GENOMIC DNA]</scope>
    <source>
        <strain evidence="3 4">AB35.6</strain>
    </source>
</reference>
<keyword evidence="2" id="KW-0732">Signal</keyword>
<organism evidence="3 4">
    <name type="scientific">Terriglobus roseus</name>
    <dbReference type="NCBI Taxonomy" id="392734"/>
    <lineage>
        <taxon>Bacteria</taxon>
        <taxon>Pseudomonadati</taxon>
        <taxon>Acidobacteriota</taxon>
        <taxon>Terriglobia</taxon>
        <taxon>Terriglobales</taxon>
        <taxon>Acidobacteriaceae</taxon>
        <taxon>Terriglobus</taxon>
    </lineage>
</organism>
<evidence type="ECO:0000313" key="3">
    <source>
        <dbReference type="EMBL" id="SEB73503.1"/>
    </source>
</evidence>
<protein>
    <submittedName>
        <fullName evidence="3">Uncharacterized protein</fullName>
    </submittedName>
</protein>
<feature type="compositionally biased region" description="Polar residues" evidence="1">
    <location>
        <begin position="22"/>
        <end position="34"/>
    </location>
</feature>
<sequence>MRRTAQLLSIALLASTLGAYAQQQTNGPAPQQSQGRSPGGDVGSGTGDIGKGVGKGAGSAAKDTGKGAGQLATLHPLNAAGDVGKGAGTAGKDVGVGAVKGTGKIVKGTGRGIKHIF</sequence>
<proteinExistence type="predicted"/>
<feature type="region of interest" description="Disordered" evidence="1">
    <location>
        <begin position="22"/>
        <end position="68"/>
    </location>
</feature>
<feature type="chain" id="PRO_5010231012" evidence="2">
    <location>
        <begin position="22"/>
        <end position="117"/>
    </location>
</feature>
<dbReference type="AlphaFoldDB" id="A0A1H4LS55"/>
<feature type="compositionally biased region" description="Gly residues" evidence="1">
    <location>
        <begin position="37"/>
        <end position="57"/>
    </location>
</feature>
<dbReference type="RefSeq" id="WP_139285144.1">
    <property type="nucleotide sequence ID" value="NZ_FNSD01000001.1"/>
</dbReference>
<dbReference type="Proteomes" id="UP000182409">
    <property type="component" value="Unassembled WGS sequence"/>
</dbReference>
<gene>
    <name evidence="3" type="ORF">SAMN05443244_1696</name>
</gene>
<accession>A0A1H4LS55</accession>
<dbReference type="EMBL" id="FNSD01000001">
    <property type="protein sequence ID" value="SEB73503.1"/>
    <property type="molecule type" value="Genomic_DNA"/>
</dbReference>
<evidence type="ECO:0000256" key="1">
    <source>
        <dbReference type="SAM" id="MobiDB-lite"/>
    </source>
</evidence>
<feature type="signal peptide" evidence="2">
    <location>
        <begin position="1"/>
        <end position="21"/>
    </location>
</feature>
<evidence type="ECO:0000256" key="2">
    <source>
        <dbReference type="SAM" id="SignalP"/>
    </source>
</evidence>
<evidence type="ECO:0000313" key="4">
    <source>
        <dbReference type="Proteomes" id="UP000182409"/>
    </source>
</evidence>